<keyword evidence="3" id="KW-0274">FAD</keyword>
<dbReference type="Gene3D" id="3.50.50.60">
    <property type="entry name" value="FAD/NAD(P)-binding domain"/>
    <property type="match status" value="2"/>
</dbReference>
<keyword evidence="5" id="KW-0520">NAD</keyword>
<dbReference type="EMBL" id="WCRS01000003">
    <property type="protein sequence ID" value="KAB4476953.1"/>
    <property type="molecule type" value="Genomic_DNA"/>
</dbReference>
<name>A0A6I0SH74_BACT4</name>
<evidence type="ECO:0000256" key="1">
    <source>
        <dbReference type="ARBA" id="ARBA00022630"/>
    </source>
</evidence>
<dbReference type="PANTHER" id="PTHR46091:SF3">
    <property type="entry name" value="AMINE OXIDASE DOMAIN-CONTAINING PROTEIN"/>
    <property type="match status" value="1"/>
</dbReference>
<evidence type="ECO:0000256" key="2">
    <source>
        <dbReference type="ARBA" id="ARBA00022729"/>
    </source>
</evidence>
<keyword evidence="2" id="KW-0732">Signal</keyword>
<evidence type="ECO:0000313" key="7">
    <source>
        <dbReference type="EMBL" id="KAB4476953.1"/>
    </source>
</evidence>
<proteinExistence type="predicted"/>
<keyword evidence="4" id="KW-0521">NADP</keyword>
<accession>A0A6I0SH74</accession>
<organism evidence="7 8">
    <name type="scientific">Bacteroides thetaiotaomicron</name>
    <dbReference type="NCBI Taxonomy" id="818"/>
    <lineage>
        <taxon>Bacteria</taxon>
        <taxon>Pseudomonadati</taxon>
        <taxon>Bacteroidota</taxon>
        <taxon>Bacteroidia</taxon>
        <taxon>Bacteroidales</taxon>
        <taxon>Bacteroidaceae</taxon>
        <taxon>Bacteroides</taxon>
    </lineage>
</organism>
<protein>
    <submittedName>
        <fullName evidence="7">NAD(P)/FAD-dependent oxidoreductase</fullName>
    </submittedName>
</protein>
<evidence type="ECO:0000256" key="4">
    <source>
        <dbReference type="ARBA" id="ARBA00022857"/>
    </source>
</evidence>
<dbReference type="SUPFAM" id="SSF51905">
    <property type="entry name" value="FAD/NAD(P)-binding domain"/>
    <property type="match status" value="1"/>
</dbReference>
<dbReference type="InterPro" id="IPR036188">
    <property type="entry name" value="FAD/NAD-bd_sf"/>
</dbReference>
<evidence type="ECO:0000256" key="3">
    <source>
        <dbReference type="ARBA" id="ARBA00022827"/>
    </source>
</evidence>
<keyword evidence="1" id="KW-0285">Flavoprotein</keyword>
<dbReference type="InterPro" id="IPR052206">
    <property type="entry name" value="Retinol_saturase"/>
</dbReference>
<dbReference type="Proteomes" id="UP000488521">
    <property type="component" value="Unassembled WGS sequence"/>
</dbReference>
<dbReference type="AlphaFoldDB" id="A0A6I0SH74"/>
<sequence length="496" mass="55910">MSKYDIIIIGSGLGGLECGAILSKEGFNVCVVEKNAQFGGCFQTYQRKENLFDTGIHYVGSLDEGQVMNQYFRYFGIMDKLKVRRLDDTAFDTIYYKGKSYDYAMGYPQFIETLCQSFPHEKEHLKRYAAELQAVGNLISVDHLKQGTIALEGMKYFCTSAAGLIADIIPDPTLQNVLAGSALLYGGLKDVSTFYQHAMINHSYIEGAYRFVDGSMQVSLELINVIRKNGGTVLNNSEVTRIIVENEKVQGVIINGEERLESESVISGIHPKRMLEILDKSRSIKNAYISRISSLENTYGIFTLYLVMKKKSLPYQNRNLYLHGDNEVWYDKQQYPGQTTNCMISMQASSEDSQYAGIVSILTPMYMNELSEWKDTAPERRGESYRKFKREKAQQILRFIQEHGIDFSDCIEEIHTTTPLSYRDYTGTEEGSAYGIIKDYKCPQIGFVSTRSRLGNLFLTGQNLNVHGALGVTLTAMLTCAEFVGQEYLAKKVGNA</sequence>
<evidence type="ECO:0000259" key="6">
    <source>
        <dbReference type="Pfam" id="PF01593"/>
    </source>
</evidence>
<evidence type="ECO:0000256" key="5">
    <source>
        <dbReference type="ARBA" id="ARBA00023027"/>
    </source>
</evidence>
<evidence type="ECO:0000313" key="8">
    <source>
        <dbReference type="Proteomes" id="UP000488521"/>
    </source>
</evidence>
<dbReference type="GO" id="GO:0016491">
    <property type="term" value="F:oxidoreductase activity"/>
    <property type="evidence" value="ECO:0007669"/>
    <property type="project" value="InterPro"/>
</dbReference>
<gene>
    <name evidence="7" type="ORF">GAN59_07205</name>
</gene>
<dbReference type="Pfam" id="PF01593">
    <property type="entry name" value="Amino_oxidase"/>
    <property type="match status" value="1"/>
</dbReference>
<dbReference type="InterPro" id="IPR002937">
    <property type="entry name" value="Amino_oxidase"/>
</dbReference>
<feature type="domain" description="Amine oxidase" evidence="6">
    <location>
        <begin position="13"/>
        <end position="340"/>
    </location>
</feature>
<dbReference type="PANTHER" id="PTHR46091">
    <property type="entry name" value="BLR7054 PROTEIN"/>
    <property type="match status" value="1"/>
</dbReference>
<reference evidence="7 8" key="1">
    <citation type="journal article" date="2019" name="Nat. Med.">
        <title>A library of human gut bacterial isolates paired with longitudinal multiomics data enables mechanistic microbiome research.</title>
        <authorList>
            <person name="Poyet M."/>
            <person name="Groussin M."/>
            <person name="Gibbons S.M."/>
            <person name="Avila-Pacheco J."/>
            <person name="Jiang X."/>
            <person name="Kearney S.M."/>
            <person name="Perrotta A.R."/>
            <person name="Berdy B."/>
            <person name="Zhao S."/>
            <person name="Lieberman T.D."/>
            <person name="Swanson P.K."/>
            <person name="Smith M."/>
            <person name="Roesemann S."/>
            <person name="Alexander J.E."/>
            <person name="Rich S.A."/>
            <person name="Livny J."/>
            <person name="Vlamakis H."/>
            <person name="Clish C."/>
            <person name="Bullock K."/>
            <person name="Deik A."/>
            <person name="Scott J."/>
            <person name="Pierce K.A."/>
            <person name="Xavier R.J."/>
            <person name="Alm E.J."/>
        </authorList>
    </citation>
    <scope>NUCLEOTIDE SEQUENCE [LARGE SCALE GENOMIC DNA]</scope>
    <source>
        <strain evidence="7 8">BIOML-A156</strain>
    </source>
</reference>
<comment type="caution">
    <text evidence="7">The sequence shown here is derived from an EMBL/GenBank/DDBJ whole genome shotgun (WGS) entry which is preliminary data.</text>
</comment>
<dbReference type="RefSeq" id="WP_195740062.1">
    <property type="nucleotide sequence ID" value="NZ_CAXSVM010000007.1"/>
</dbReference>